<dbReference type="Gramene" id="Bo3g044460.1">
    <property type="protein sequence ID" value="Bo3g044460.1"/>
    <property type="gene ID" value="Bo3g044460"/>
</dbReference>
<dbReference type="AlphaFoldDB" id="A0A0D3B7X4"/>
<evidence type="ECO:0000256" key="6">
    <source>
        <dbReference type="RuleBase" id="RU367044"/>
    </source>
</evidence>
<comment type="subcellular location">
    <subcellularLocation>
        <location evidence="1 6">Secreted</location>
    </subcellularLocation>
</comment>
<dbReference type="HOGENOM" id="CLU_125658_3_0_1"/>
<comment type="similarity">
    <text evidence="2 6">Belongs to the plant self-incompatibility (S1) protein family.</text>
</comment>
<dbReference type="PANTHER" id="PTHR31232:SF63">
    <property type="entry name" value="S-PROTEIN HOMOLOG"/>
    <property type="match status" value="1"/>
</dbReference>
<feature type="chain" id="PRO_5025096617" description="S-protein homolog" evidence="6">
    <location>
        <begin position="24"/>
        <end position="138"/>
    </location>
</feature>
<dbReference type="OMA" id="CIWAARE"/>
<evidence type="ECO:0000313" key="7">
    <source>
        <dbReference type="EnsemblPlants" id="Bo3g044460.1"/>
    </source>
</evidence>
<dbReference type="GO" id="GO:0060320">
    <property type="term" value="P:rejection of self pollen"/>
    <property type="evidence" value="ECO:0007669"/>
    <property type="project" value="UniProtKB-KW"/>
</dbReference>
<organism evidence="7 8">
    <name type="scientific">Brassica oleracea var. oleracea</name>
    <dbReference type="NCBI Taxonomy" id="109376"/>
    <lineage>
        <taxon>Eukaryota</taxon>
        <taxon>Viridiplantae</taxon>
        <taxon>Streptophyta</taxon>
        <taxon>Embryophyta</taxon>
        <taxon>Tracheophyta</taxon>
        <taxon>Spermatophyta</taxon>
        <taxon>Magnoliopsida</taxon>
        <taxon>eudicotyledons</taxon>
        <taxon>Gunneridae</taxon>
        <taxon>Pentapetalae</taxon>
        <taxon>rosids</taxon>
        <taxon>malvids</taxon>
        <taxon>Brassicales</taxon>
        <taxon>Brassicaceae</taxon>
        <taxon>Brassiceae</taxon>
        <taxon>Brassica</taxon>
    </lineage>
</organism>
<dbReference type="InterPro" id="IPR010264">
    <property type="entry name" value="Self-incomp_S1"/>
</dbReference>
<feature type="signal peptide" evidence="6">
    <location>
        <begin position="1"/>
        <end position="23"/>
    </location>
</feature>
<proteinExistence type="inferred from homology"/>
<keyword evidence="4 6" id="KW-0964">Secreted</keyword>
<evidence type="ECO:0000313" key="8">
    <source>
        <dbReference type="Proteomes" id="UP000032141"/>
    </source>
</evidence>
<evidence type="ECO:0000256" key="2">
    <source>
        <dbReference type="ARBA" id="ARBA00005581"/>
    </source>
</evidence>
<dbReference type="PANTHER" id="PTHR31232">
    <property type="match status" value="1"/>
</dbReference>
<sequence>MINFSFVFLLTIALFVGFHEAKCRKNTVSFQNKLAKSHSTLEVHCKSKDDDLGVHRVKFNGHAYKFRFGDDIFIRTKWDCVLRKGPKMEYVQGFRAYTGGFARKCGESYMWIAKDDGIYLSRNGKRVGQKLDWRKKKQ</sequence>
<evidence type="ECO:0000256" key="5">
    <source>
        <dbReference type="ARBA" id="ARBA00022729"/>
    </source>
</evidence>
<reference evidence="7" key="2">
    <citation type="submission" date="2015-03" db="UniProtKB">
        <authorList>
            <consortium name="EnsemblPlants"/>
        </authorList>
    </citation>
    <scope>IDENTIFICATION</scope>
</reference>
<dbReference type="GO" id="GO:0005576">
    <property type="term" value="C:extracellular region"/>
    <property type="evidence" value="ECO:0007669"/>
    <property type="project" value="UniProtKB-SubCell"/>
</dbReference>
<evidence type="ECO:0000256" key="3">
    <source>
        <dbReference type="ARBA" id="ARBA00022471"/>
    </source>
</evidence>
<evidence type="ECO:0000256" key="1">
    <source>
        <dbReference type="ARBA" id="ARBA00004613"/>
    </source>
</evidence>
<keyword evidence="3 6" id="KW-0713">Self-incompatibility</keyword>
<name>A0A0D3B7X4_BRAOL</name>
<evidence type="ECO:0000256" key="4">
    <source>
        <dbReference type="ARBA" id="ARBA00022525"/>
    </source>
</evidence>
<reference evidence="7 8" key="1">
    <citation type="journal article" date="2014" name="Genome Biol.">
        <title>Transcriptome and methylome profiling reveals relics of genome dominance in the mesopolyploid Brassica oleracea.</title>
        <authorList>
            <person name="Parkin I.A."/>
            <person name="Koh C."/>
            <person name="Tang H."/>
            <person name="Robinson S.J."/>
            <person name="Kagale S."/>
            <person name="Clarke W.E."/>
            <person name="Town C.D."/>
            <person name="Nixon J."/>
            <person name="Krishnakumar V."/>
            <person name="Bidwell S.L."/>
            <person name="Denoeud F."/>
            <person name="Belcram H."/>
            <person name="Links M.G."/>
            <person name="Just J."/>
            <person name="Clarke C."/>
            <person name="Bender T."/>
            <person name="Huebert T."/>
            <person name="Mason A.S."/>
            <person name="Pires J.C."/>
            <person name="Barker G."/>
            <person name="Moore J."/>
            <person name="Walley P.G."/>
            <person name="Manoli S."/>
            <person name="Batley J."/>
            <person name="Edwards D."/>
            <person name="Nelson M.N."/>
            <person name="Wang X."/>
            <person name="Paterson A.H."/>
            <person name="King G."/>
            <person name="Bancroft I."/>
            <person name="Chalhoub B."/>
            <person name="Sharpe A.G."/>
        </authorList>
    </citation>
    <scope>NUCLEOTIDE SEQUENCE</scope>
    <source>
        <strain evidence="7 8">cv. TO1000</strain>
    </source>
</reference>
<keyword evidence="8" id="KW-1185">Reference proteome</keyword>
<dbReference type="Pfam" id="PF05938">
    <property type="entry name" value="Self-incomp_S1"/>
    <property type="match status" value="1"/>
</dbReference>
<keyword evidence="5 6" id="KW-0732">Signal</keyword>
<dbReference type="EnsemblPlants" id="Bo3g044460.1">
    <property type="protein sequence ID" value="Bo3g044460.1"/>
    <property type="gene ID" value="Bo3g044460"/>
</dbReference>
<dbReference type="Proteomes" id="UP000032141">
    <property type="component" value="Chromosome C3"/>
</dbReference>
<accession>A0A0D3B7X4</accession>
<protein>
    <recommendedName>
        <fullName evidence="6">S-protein homolog</fullName>
    </recommendedName>
</protein>